<proteinExistence type="predicted"/>
<accession>A0A0G1CBS0</accession>
<evidence type="ECO:0000256" key="1">
    <source>
        <dbReference type="SAM" id="MobiDB-lite"/>
    </source>
</evidence>
<dbReference type="EMBL" id="LCFA01000004">
    <property type="protein sequence ID" value="KKS82864.1"/>
    <property type="molecule type" value="Genomic_DNA"/>
</dbReference>
<name>A0A0G1CBS0_9BACT</name>
<evidence type="ECO:0000313" key="2">
    <source>
        <dbReference type="EMBL" id="KKS82864.1"/>
    </source>
</evidence>
<sequence>MMPEEKKIPQPPSSDPLPDEGLEIVREEIEEGGKERVAKLGHVTFREKGEQELSIEDKIGKFAEEPKISVVVDKIANLFVFSYPGDRIRLSVKDEGDPADSLKGVEGDFNNWLAGHAYEPAKPEDLHKIMEVIEARVEDAIGKKLRGEPTQMSEENLQGWLDNMRKKGYWTQFRQRLELRSTRKPN</sequence>
<gene>
    <name evidence="2" type="ORF">UV58_C0004G0037</name>
</gene>
<feature type="region of interest" description="Disordered" evidence="1">
    <location>
        <begin position="1"/>
        <end position="21"/>
    </location>
</feature>
<evidence type="ECO:0000313" key="3">
    <source>
        <dbReference type="Proteomes" id="UP000034810"/>
    </source>
</evidence>
<protein>
    <submittedName>
        <fullName evidence="2">Uncharacterized protein</fullName>
    </submittedName>
</protein>
<reference evidence="2 3" key="1">
    <citation type="journal article" date="2015" name="Nature">
        <title>rRNA introns, odd ribosomes, and small enigmatic genomes across a large radiation of phyla.</title>
        <authorList>
            <person name="Brown C.T."/>
            <person name="Hug L.A."/>
            <person name="Thomas B.C."/>
            <person name="Sharon I."/>
            <person name="Castelle C.J."/>
            <person name="Singh A."/>
            <person name="Wilkins M.J."/>
            <person name="Williams K.H."/>
            <person name="Banfield J.F."/>
        </authorList>
    </citation>
    <scope>NUCLEOTIDE SEQUENCE [LARGE SCALE GENOMIC DNA]</scope>
</reference>
<organism evidence="2 3">
    <name type="scientific">Candidatus Wolfebacteria bacterium GW2011_GWC1_43_10</name>
    <dbReference type="NCBI Taxonomy" id="1619011"/>
    <lineage>
        <taxon>Bacteria</taxon>
        <taxon>Candidatus Wolfeibacteriota</taxon>
    </lineage>
</organism>
<dbReference type="Proteomes" id="UP000034810">
    <property type="component" value="Unassembled WGS sequence"/>
</dbReference>
<comment type="caution">
    <text evidence="2">The sequence shown here is derived from an EMBL/GenBank/DDBJ whole genome shotgun (WGS) entry which is preliminary data.</text>
</comment>
<dbReference type="AlphaFoldDB" id="A0A0G1CBS0"/>